<evidence type="ECO:0000259" key="12">
    <source>
        <dbReference type="PROSITE" id="PS50893"/>
    </source>
</evidence>
<reference evidence="14" key="1">
    <citation type="submission" date="2022-07" db="EMBL/GenBank/DDBJ databases">
        <authorList>
            <person name="Macas J."/>
            <person name="Novak P."/>
            <person name="Neumann P."/>
        </authorList>
    </citation>
    <scope>NUCLEOTIDE SEQUENCE</scope>
</reference>
<evidence type="ECO:0000259" key="13">
    <source>
        <dbReference type="PROSITE" id="PS50929"/>
    </source>
</evidence>
<dbReference type="Gene3D" id="3.40.50.300">
    <property type="entry name" value="P-loop containing nucleotide triphosphate hydrolases"/>
    <property type="match status" value="2"/>
</dbReference>
<feature type="transmembrane region" description="Helical" evidence="11">
    <location>
        <begin position="20"/>
        <end position="46"/>
    </location>
</feature>
<dbReference type="Pfam" id="PF00664">
    <property type="entry name" value="ABC_membrane"/>
    <property type="match status" value="2"/>
</dbReference>
<dbReference type="InterPro" id="IPR011527">
    <property type="entry name" value="ABC1_TM_dom"/>
</dbReference>
<dbReference type="PROSITE" id="PS00211">
    <property type="entry name" value="ABC_TRANSPORTER_1"/>
    <property type="match status" value="2"/>
</dbReference>
<accession>A0AAV0D405</accession>
<evidence type="ECO:0000256" key="11">
    <source>
        <dbReference type="SAM" id="Phobius"/>
    </source>
</evidence>
<dbReference type="InterPro" id="IPR017871">
    <property type="entry name" value="ABC_transporter-like_CS"/>
</dbReference>
<evidence type="ECO:0000313" key="15">
    <source>
        <dbReference type="Proteomes" id="UP001152523"/>
    </source>
</evidence>
<dbReference type="PANTHER" id="PTHR45136">
    <property type="entry name" value="ABC TRANSPORTER DOMAIN-CONTAINING PROTEIN"/>
    <property type="match status" value="1"/>
</dbReference>
<dbReference type="Gene3D" id="1.20.1560.10">
    <property type="entry name" value="ABC transporter type 1, transmembrane domain"/>
    <property type="match status" value="1"/>
</dbReference>
<dbReference type="InterPro" id="IPR027417">
    <property type="entry name" value="P-loop_NTPase"/>
</dbReference>
<evidence type="ECO:0008006" key="16">
    <source>
        <dbReference type="Google" id="ProtNLM"/>
    </source>
</evidence>
<comment type="similarity">
    <text evidence="2">Belongs to the ABC transporter superfamily. ABCB family. Multidrug resistance exporter (TC 3.A.1.201) subfamily.</text>
</comment>
<comment type="caution">
    <text evidence="14">The sequence shown here is derived from an EMBL/GenBank/DDBJ whole genome shotgun (WGS) entry which is preliminary data.</text>
</comment>
<keyword evidence="3" id="KW-0813">Transport</keyword>
<dbReference type="EMBL" id="CAMAPF010000073">
    <property type="protein sequence ID" value="CAH9092423.1"/>
    <property type="molecule type" value="Genomic_DNA"/>
</dbReference>
<dbReference type="InterPro" id="IPR003439">
    <property type="entry name" value="ABC_transporter-like_ATP-bd"/>
</dbReference>
<evidence type="ECO:0000256" key="1">
    <source>
        <dbReference type="ARBA" id="ARBA00004474"/>
    </source>
</evidence>
<evidence type="ECO:0000256" key="4">
    <source>
        <dbReference type="ARBA" id="ARBA00022692"/>
    </source>
</evidence>
<dbReference type="PROSITE" id="PS50893">
    <property type="entry name" value="ABC_TRANSPORTER_2"/>
    <property type="match status" value="2"/>
</dbReference>
<dbReference type="SMART" id="SM00382">
    <property type="entry name" value="AAA"/>
    <property type="match status" value="2"/>
</dbReference>
<evidence type="ECO:0000256" key="2">
    <source>
        <dbReference type="ARBA" id="ARBA00007577"/>
    </source>
</evidence>
<evidence type="ECO:0000256" key="10">
    <source>
        <dbReference type="ARBA" id="ARBA00023180"/>
    </source>
</evidence>
<dbReference type="CDD" id="cd03249">
    <property type="entry name" value="ABC_MTABC3_MDL1_MDL2"/>
    <property type="match status" value="2"/>
</dbReference>
<organism evidence="14 15">
    <name type="scientific">Cuscuta epithymum</name>
    <dbReference type="NCBI Taxonomy" id="186058"/>
    <lineage>
        <taxon>Eukaryota</taxon>
        <taxon>Viridiplantae</taxon>
        <taxon>Streptophyta</taxon>
        <taxon>Embryophyta</taxon>
        <taxon>Tracheophyta</taxon>
        <taxon>Spermatophyta</taxon>
        <taxon>Magnoliopsida</taxon>
        <taxon>eudicotyledons</taxon>
        <taxon>Gunneridae</taxon>
        <taxon>Pentapetalae</taxon>
        <taxon>asterids</taxon>
        <taxon>lamiids</taxon>
        <taxon>Solanales</taxon>
        <taxon>Convolvulaceae</taxon>
        <taxon>Cuscuteae</taxon>
        <taxon>Cuscuta</taxon>
        <taxon>Cuscuta subgen. Cuscuta</taxon>
    </lineage>
</organism>
<dbReference type="PROSITE" id="PS50929">
    <property type="entry name" value="ABC_TM1F"/>
    <property type="match status" value="2"/>
</dbReference>
<feature type="transmembrane region" description="Helical" evidence="11">
    <location>
        <begin position="88"/>
        <end position="109"/>
    </location>
</feature>
<dbReference type="GO" id="GO:0009536">
    <property type="term" value="C:plastid"/>
    <property type="evidence" value="ECO:0007669"/>
    <property type="project" value="UniProtKB-SubCell"/>
</dbReference>
<dbReference type="SUPFAM" id="SSF52540">
    <property type="entry name" value="P-loop containing nucleoside triphosphate hydrolases"/>
    <property type="match status" value="2"/>
</dbReference>
<keyword evidence="7" id="KW-0067">ATP-binding</keyword>
<feature type="transmembrane region" description="Helical" evidence="11">
    <location>
        <begin position="193"/>
        <end position="214"/>
    </location>
</feature>
<evidence type="ECO:0000256" key="8">
    <source>
        <dbReference type="ARBA" id="ARBA00022989"/>
    </source>
</evidence>
<dbReference type="FunFam" id="3.40.50.300:FF:000205">
    <property type="entry name" value="ABC transporter B family member 4"/>
    <property type="match status" value="2"/>
</dbReference>
<evidence type="ECO:0000313" key="14">
    <source>
        <dbReference type="EMBL" id="CAH9092423.1"/>
    </source>
</evidence>
<evidence type="ECO:0000256" key="3">
    <source>
        <dbReference type="ARBA" id="ARBA00022448"/>
    </source>
</evidence>
<dbReference type="PANTHER" id="PTHR45136:SF2">
    <property type="entry name" value="ABC TRANSPORTER DOMAIN-CONTAINING PROTEIN"/>
    <property type="match status" value="1"/>
</dbReference>
<feature type="transmembrane region" description="Helical" evidence="11">
    <location>
        <begin position="676"/>
        <end position="699"/>
    </location>
</feature>
<protein>
    <recommendedName>
        <fullName evidence="16">ATP-binding cassette transporter</fullName>
    </recommendedName>
</protein>
<feature type="transmembrane region" description="Helical" evidence="11">
    <location>
        <begin position="165"/>
        <end position="187"/>
    </location>
</feature>
<keyword evidence="15" id="KW-1185">Reference proteome</keyword>
<evidence type="ECO:0000256" key="9">
    <source>
        <dbReference type="ARBA" id="ARBA00023136"/>
    </source>
</evidence>
<feature type="transmembrane region" description="Helical" evidence="11">
    <location>
        <begin position="893"/>
        <end position="916"/>
    </location>
</feature>
<name>A0AAV0D405_9ASTE</name>
<dbReference type="GO" id="GO:0016887">
    <property type="term" value="F:ATP hydrolysis activity"/>
    <property type="evidence" value="ECO:0007669"/>
    <property type="project" value="InterPro"/>
</dbReference>
<dbReference type="SUPFAM" id="SSF90123">
    <property type="entry name" value="ABC transporter transmembrane region"/>
    <property type="match status" value="2"/>
</dbReference>
<dbReference type="GO" id="GO:0005524">
    <property type="term" value="F:ATP binding"/>
    <property type="evidence" value="ECO:0007669"/>
    <property type="project" value="UniProtKB-KW"/>
</dbReference>
<dbReference type="GO" id="GO:0016020">
    <property type="term" value="C:membrane"/>
    <property type="evidence" value="ECO:0007669"/>
    <property type="project" value="InterPro"/>
</dbReference>
<keyword evidence="5" id="KW-0677">Repeat</keyword>
<gene>
    <name evidence="14" type="ORF">CEPIT_LOCUS12094</name>
</gene>
<keyword evidence="9 11" id="KW-0472">Membrane</keyword>
<feature type="domain" description="ABC transporter" evidence="12">
    <location>
        <begin position="992"/>
        <end position="1229"/>
    </location>
</feature>
<comment type="subcellular location">
    <subcellularLocation>
        <location evidence="1">Plastid</location>
    </subcellularLocation>
</comment>
<feature type="domain" description="ABC transmembrane type-1" evidence="13">
    <location>
        <begin position="671"/>
        <end position="957"/>
    </location>
</feature>
<dbReference type="Pfam" id="PF00005">
    <property type="entry name" value="ABC_tran"/>
    <property type="match status" value="2"/>
</dbReference>
<dbReference type="CDD" id="cd18578">
    <property type="entry name" value="ABC_6TM_Pgp_ABCB1_D2_like"/>
    <property type="match status" value="1"/>
</dbReference>
<feature type="transmembrane region" description="Helical" evidence="11">
    <location>
        <begin position="814"/>
        <end position="831"/>
    </location>
</feature>
<keyword evidence="10" id="KW-0325">Glycoprotein</keyword>
<evidence type="ECO:0000256" key="6">
    <source>
        <dbReference type="ARBA" id="ARBA00022741"/>
    </source>
</evidence>
<feature type="domain" description="ABC transmembrane type-1" evidence="13">
    <location>
        <begin position="40"/>
        <end position="331"/>
    </location>
</feature>
<keyword evidence="6" id="KW-0547">Nucleotide-binding</keyword>
<keyword evidence="8 11" id="KW-1133">Transmembrane helix</keyword>
<dbReference type="Proteomes" id="UP001152523">
    <property type="component" value="Unassembled WGS sequence"/>
</dbReference>
<feature type="transmembrane region" description="Helical" evidence="11">
    <location>
        <begin position="295"/>
        <end position="319"/>
    </location>
</feature>
<keyword evidence="4 11" id="KW-0812">Transmembrane</keyword>
<proteinExistence type="inferred from homology"/>
<dbReference type="GO" id="GO:0140359">
    <property type="term" value="F:ABC-type transporter activity"/>
    <property type="evidence" value="ECO:0007669"/>
    <property type="project" value="InterPro"/>
</dbReference>
<dbReference type="CDD" id="cd18577">
    <property type="entry name" value="ABC_6TM_Pgp_ABCB1_D1_like"/>
    <property type="match status" value="1"/>
</dbReference>
<evidence type="ECO:0000256" key="5">
    <source>
        <dbReference type="ARBA" id="ARBA00022737"/>
    </source>
</evidence>
<sequence length="1235" mass="134826">MKGRKKTNSDSKIVGKTKSIFFFFNPFSLADGVDILLMSIGFLAAVGEGLSSQITLLITGMLLNNIGGGANASSTGGVIDSSLMSQNALYLCYMACAQWLLCFLEGYCWTRTAERQASRLRLEYMKAVLRQDVAYFDLLKTNTSDVITTLSSDSLIIQDVISEKVPVFVANISTFIGAYLVSFIMLWRLAVVALPSVLLLVIPGFMYGRTLAAIAKKMRVEYSKAGNIVEQALSSIRTVYSFVGESKTIENYSKALQGTVKLGLRQGLSKGLAVGSNGVVYAIWSYMSYYNSRLIMYHGVRGGTAFAVGAAITTGGLAFGSSLSNVKYFSEASAACERMMEVIKREPKIDSNNMDGHIMDHVSGEVEFKHVEFAYPSRPETVILKNFNLRIPAGKKMALVGGSGSGKSTTVALLQRFYDPLRGEVLLDGISLDKINLKWLRSQMGLVSQEPSLFATTIKENIIFGKEDASMEDVIEAAKAANAHNFISQLHQGYDTQVGEKGVQMSGGQKQRIAIARAIIRAPKIFLLDEATSALDLESERLVQEALDKVALGRTTIIIAHRLSTIRNVDLISVVQNGQVKEIGSHSNLIENENSIYSSLVRQQIPISQDISSDHHIITTNKELVVGPPLSITSMDLQRGCAKFEDKGLPQAPSFRRLLALNLPEWKQATLGSIGAMLFGAVQPTYGFVLGAMLSVFFLPTHAEIKEKITIYSLCFLGLSVLAILLSIVQHYNFAIMGEYLTKRMRVKILSKILTFEIGWYDKDNNSTGAICSRLATDANVVRSLVGDRMALLIQTCSSVIVSCTLSLVIAWRLALLMMAAQPAIIMGFYYRRVFLKNMSQKAAQAQGESSKIAVEAVTNVRTVTSFSSQAKILQMLKKSHEGTVRDGVRQSWCAGIVLAISTSLITLNVALAWWYGGKLVENGLIPAKSLFQTFFILITTSRVIAEAATMTSDLAKGSNAVRSIFAVLDRETRIDPEDPNSYIPEKVVGNVEIRDVHFTYPERPDTFIFKGFSMVIQAGKATALVGPSGSGKSTIIALIQRFYDPVKGSVRIDGRDLRSYNLRSLRKHIALVSQEPALFAGTVRQNITYGVSETANEAEIVAAAKAANAHAFIDALEHGYDTWCGDRGVQLSGGQKQRVAIARAVLKNASMLLLDEATSALDSESERLVQEALDRIMIGRTSVVVAHRLSTIQNCDVVAVLDKGELVEEGTHSSLLAKGPSGVYYSLLRLQNPV</sequence>
<evidence type="ECO:0000256" key="7">
    <source>
        <dbReference type="ARBA" id="ARBA00022840"/>
    </source>
</evidence>
<dbReference type="AlphaFoldDB" id="A0AAV0D405"/>
<feature type="domain" description="ABC transporter" evidence="12">
    <location>
        <begin position="366"/>
        <end position="602"/>
    </location>
</feature>
<dbReference type="InterPro" id="IPR036640">
    <property type="entry name" value="ABC1_TM_sf"/>
</dbReference>
<dbReference type="InterPro" id="IPR003593">
    <property type="entry name" value="AAA+_ATPase"/>
</dbReference>
<feature type="transmembrane region" description="Helical" evidence="11">
    <location>
        <begin position="711"/>
        <end position="736"/>
    </location>
</feature>